<evidence type="ECO:0000256" key="5">
    <source>
        <dbReference type="ARBA" id="ARBA00022968"/>
    </source>
</evidence>
<dbReference type="Gene3D" id="3.40.50.720">
    <property type="entry name" value="NAD(P)-binding Rossmann-like Domain"/>
    <property type="match status" value="1"/>
</dbReference>
<dbReference type="InterPro" id="IPR036291">
    <property type="entry name" value="NAD(P)-bd_dom_sf"/>
</dbReference>
<keyword evidence="10" id="KW-0325">Glycoprotein</keyword>
<evidence type="ECO:0000256" key="6">
    <source>
        <dbReference type="ARBA" id="ARBA00022989"/>
    </source>
</evidence>
<gene>
    <name evidence="14" type="ORF">A2Y82_01770</name>
</gene>
<reference evidence="14 15" key="1">
    <citation type="journal article" date="2016" name="Nat. Commun.">
        <title>Thousands of microbial genomes shed light on interconnected biogeochemical processes in an aquifer system.</title>
        <authorList>
            <person name="Anantharaman K."/>
            <person name="Brown C.T."/>
            <person name="Hug L.A."/>
            <person name="Sharon I."/>
            <person name="Castelle C.J."/>
            <person name="Probst A.J."/>
            <person name="Thomas B.C."/>
            <person name="Singh A."/>
            <person name="Wilkins M.J."/>
            <person name="Karaoz U."/>
            <person name="Brodie E.L."/>
            <person name="Williams K.H."/>
            <person name="Hubbard S.S."/>
            <person name="Banfield J.F."/>
        </authorList>
    </citation>
    <scope>NUCLEOTIDE SEQUENCE [LARGE SCALE GENOMIC DNA]</scope>
</reference>
<dbReference type="Proteomes" id="UP000176498">
    <property type="component" value="Unassembled WGS sequence"/>
</dbReference>
<protein>
    <recommendedName>
        <fullName evidence="13">NAD-dependent epimerase/dehydratase domain-containing protein</fullName>
    </recommendedName>
</protein>
<keyword evidence="9" id="KW-0472">Membrane</keyword>
<comment type="caution">
    <text evidence="14">The sequence shown here is derived from an EMBL/GenBank/DDBJ whole genome shotgun (WGS) entry which is preliminary data.</text>
</comment>
<comment type="cofactor">
    <cofactor evidence="1">
        <name>NAD(+)</name>
        <dbReference type="ChEBI" id="CHEBI:57540"/>
    </cofactor>
</comment>
<accession>A0A1G1XR77</accession>
<organism evidence="14 15">
    <name type="scientific">Candidatus Buchananbacteria bacterium RBG_13_36_9</name>
    <dbReference type="NCBI Taxonomy" id="1797530"/>
    <lineage>
        <taxon>Bacteria</taxon>
        <taxon>Candidatus Buchananiibacteriota</taxon>
    </lineage>
</organism>
<evidence type="ECO:0000256" key="3">
    <source>
        <dbReference type="ARBA" id="ARBA00022692"/>
    </source>
</evidence>
<evidence type="ECO:0000256" key="9">
    <source>
        <dbReference type="ARBA" id="ARBA00023136"/>
    </source>
</evidence>
<feature type="domain" description="NAD-dependent epimerase/dehydratase" evidence="13">
    <location>
        <begin position="13"/>
        <end position="261"/>
    </location>
</feature>
<evidence type="ECO:0000256" key="10">
    <source>
        <dbReference type="ARBA" id="ARBA00023180"/>
    </source>
</evidence>
<keyword evidence="4" id="KW-0210">Decarboxylase</keyword>
<keyword evidence="3" id="KW-0812">Transmembrane</keyword>
<evidence type="ECO:0000256" key="1">
    <source>
        <dbReference type="ARBA" id="ARBA00001911"/>
    </source>
</evidence>
<dbReference type="SUPFAM" id="SSF51735">
    <property type="entry name" value="NAD(P)-binding Rossmann-fold domains"/>
    <property type="match status" value="1"/>
</dbReference>
<evidence type="ECO:0000259" key="13">
    <source>
        <dbReference type="Pfam" id="PF01370"/>
    </source>
</evidence>
<evidence type="ECO:0000256" key="7">
    <source>
        <dbReference type="ARBA" id="ARBA00023027"/>
    </source>
</evidence>
<comment type="subcellular location">
    <subcellularLocation>
        <location evidence="2">Golgi apparatus membrane</location>
        <topology evidence="2">Single-pass type II membrane protein</topology>
    </subcellularLocation>
    <subcellularLocation>
        <location evidence="12">Golgi apparatus</location>
        <location evidence="12">Golgi stack membrane</location>
    </subcellularLocation>
</comment>
<evidence type="ECO:0000256" key="4">
    <source>
        <dbReference type="ARBA" id="ARBA00022793"/>
    </source>
</evidence>
<evidence type="ECO:0000313" key="14">
    <source>
        <dbReference type="EMBL" id="OGY42593.1"/>
    </source>
</evidence>
<keyword evidence="7" id="KW-0520">NAD</keyword>
<dbReference type="FunFam" id="3.40.50.720:FF:000065">
    <property type="entry name" value="UDP-glucuronic acid decarboxylase 1"/>
    <property type="match status" value="1"/>
</dbReference>
<proteinExistence type="predicted"/>
<evidence type="ECO:0000313" key="15">
    <source>
        <dbReference type="Proteomes" id="UP000176498"/>
    </source>
</evidence>
<sequence>MAKNKNLFEKKNVLVLGGAGFIGSHLCDKLIQDNKVICVDNFISGKEANIDHLLGLENFVFLKEDVNNLADLEKYKELERFQIKFQGIQEIYNLACPTNPKDFTKTTIMTAKTNSLGTIRALELAVKYKAKLLHFSSAVVYGPRNDKDPYMVENKYFPSNPLTPRACYDTGKKFAESLVYTYRQFYSIDAKILRIFTTYGPRMPLFVGHMIPDFIVSALDNQPLIVYGDSNFSTTLCYISDVVDVCLKMMASNESGPFNIGSPDEHKIVDIAKKIIKLTNSKSEVRFADPLLFMSKLGIPDITLAKNKLEWFPIVTLDKGLEITTEYGKAHKVLIDWNKVDQVKD</sequence>
<dbReference type="GO" id="GO:0042732">
    <property type="term" value="P:D-xylose metabolic process"/>
    <property type="evidence" value="ECO:0007669"/>
    <property type="project" value="InterPro"/>
</dbReference>
<keyword evidence="11" id="KW-0456">Lyase</keyword>
<evidence type="ECO:0000256" key="2">
    <source>
        <dbReference type="ARBA" id="ARBA00004323"/>
    </source>
</evidence>
<evidence type="ECO:0000256" key="12">
    <source>
        <dbReference type="ARBA" id="ARBA00037859"/>
    </source>
</evidence>
<dbReference type="Pfam" id="PF01370">
    <property type="entry name" value="Epimerase"/>
    <property type="match status" value="1"/>
</dbReference>
<keyword evidence="5" id="KW-0735">Signal-anchor</keyword>
<evidence type="ECO:0000256" key="11">
    <source>
        <dbReference type="ARBA" id="ARBA00023239"/>
    </source>
</evidence>
<dbReference type="GO" id="GO:0048040">
    <property type="term" value="F:UDP-glucuronate decarboxylase activity"/>
    <property type="evidence" value="ECO:0007669"/>
    <property type="project" value="TreeGrafter"/>
</dbReference>
<dbReference type="GO" id="GO:0070403">
    <property type="term" value="F:NAD+ binding"/>
    <property type="evidence" value="ECO:0007669"/>
    <property type="project" value="InterPro"/>
</dbReference>
<keyword evidence="8" id="KW-0333">Golgi apparatus</keyword>
<keyword evidence="6" id="KW-1133">Transmembrane helix</keyword>
<dbReference type="EMBL" id="MHHZ01000002">
    <property type="protein sequence ID" value="OGY42593.1"/>
    <property type="molecule type" value="Genomic_DNA"/>
</dbReference>
<name>A0A1G1XR77_9BACT</name>
<dbReference type="AlphaFoldDB" id="A0A1G1XR77"/>
<evidence type="ECO:0000256" key="8">
    <source>
        <dbReference type="ARBA" id="ARBA00023034"/>
    </source>
</evidence>
<dbReference type="InterPro" id="IPR001509">
    <property type="entry name" value="Epimerase_deHydtase"/>
</dbReference>
<dbReference type="GO" id="GO:0005737">
    <property type="term" value="C:cytoplasm"/>
    <property type="evidence" value="ECO:0007669"/>
    <property type="project" value="TreeGrafter"/>
</dbReference>
<dbReference type="InterPro" id="IPR044516">
    <property type="entry name" value="UXS-like"/>
</dbReference>
<dbReference type="PANTHER" id="PTHR43078">
    <property type="entry name" value="UDP-GLUCURONIC ACID DECARBOXYLASE-RELATED"/>
    <property type="match status" value="1"/>
</dbReference>
<dbReference type="PANTHER" id="PTHR43078:SF6">
    <property type="entry name" value="UDP-GLUCURONIC ACID DECARBOXYLASE 1"/>
    <property type="match status" value="1"/>
</dbReference>